<dbReference type="AlphaFoldDB" id="A0AAU9QV35"/>
<dbReference type="EMBL" id="CAKMUD010000116">
    <property type="protein sequence ID" value="CAH1602695.1"/>
    <property type="molecule type" value="Genomic_DNA"/>
</dbReference>
<organism evidence="1 2">
    <name type="scientific">Vibrio jasicida</name>
    <dbReference type="NCBI Taxonomy" id="766224"/>
    <lineage>
        <taxon>Bacteria</taxon>
        <taxon>Pseudomonadati</taxon>
        <taxon>Pseudomonadota</taxon>
        <taxon>Gammaproteobacteria</taxon>
        <taxon>Vibrionales</taxon>
        <taxon>Vibrionaceae</taxon>
        <taxon>Vibrio</taxon>
    </lineage>
</organism>
<dbReference type="InterPro" id="IPR003329">
    <property type="entry name" value="Cytidylyl_trans"/>
</dbReference>
<dbReference type="PANTHER" id="PTHR21485:SF6">
    <property type="entry name" value="N-ACYLNEURAMINATE CYTIDYLYLTRANSFERASE-RELATED"/>
    <property type="match status" value="1"/>
</dbReference>
<reference evidence="1" key="1">
    <citation type="submission" date="2022-01" db="EMBL/GenBank/DDBJ databases">
        <authorList>
            <person name="Lagorce A."/>
        </authorList>
    </citation>
    <scope>NUCLEOTIDE SEQUENCE</scope>
    <source>
        <strain evidence="1">Th15_F1_A12</strain>
    </source>
</reference>
<keyword evidence="1" id="KW-0548">Nucleotidyltransferase</keyword>
<keyword evidence="1" id="KW-0808">Transferase</keyword>
<dbReference type="Gene3D" id="3.90.550.10">
    <property type="entry name" value="Spore Coat Polysaccharide Biosynthesis Protein SpsA, Chain A"/>
    <property type="match status" value="1"/>
</dbReference>
<dbReference type="SUPFAM" id="SSF53448">
    <property type="entry name" value="Nucleotide-diphospho-sugar transferases"/>
    <property type="match status" value="1"/>
</dbReference>
<proteinExistence type="predicted"/>
<dbReference type="Pfam" id="PF02348">
    <property type="entry name" value="CTP_transf_3"/>
    <property type="match status" value="1"/>
</dbReference>
<dbReference type="InterPro" id="IPR050793">
    <property type="entry name" value="CMP-NeuNAc_synthase"/>
</dbReference>
<accession>A0AAU9QV35</accession>
<dbReference type="InterPro" id="IPR029044">
    <property type="entry name" value="Nucleotide-diphossugar_trans"/>
</dbReference>
<name>A0AAU9QV35_9VIBR</name>
<dbReference type="RefSeq" id="WP_409590205.1">
    <property type="nucleotide sequence ID" value="NZ_CAKMTZ010000126.1"/>
</dbReference>
<comment type="caution">
    <text evidence="1">The sequence shown here is derived from an EMBL/GenBank/DDBJ whole genome shotgun (WGS) entry which is preliminary data.</text>
</comment>
<dbReference type="InterPro" id="IPR020039">
    <property type="entry name" value="PseF"/>
</dbReference>
<sequence>MKVALIPARGGSKRIPRKNIKEFHGKPMIAYSIEAAINSGCFDKVVVSTDDAEIAAVAVSYGAEVPFIRPSELADDYATTAVVIEHALKYFESEGYSINYLCCIYPTAPLVSSDDIRGAFKELEASSAHFCFPVCPFAYPIQRALKLSTENRVQMFQPEHLNTRSQDLEEGYHDTGLFYWGRATSFLDGIPVFSKESIPYVIPRYRVIDIDNPEDWDIALKLFSVFKEVN</sequence>
<evidence type="ECO:0000313" key="1">
    <source>
        <dbReference type="EMBL" id="CAH1602695.1"/>
    </source>
</evidence>
<dbReference type="EC" id="2.7.7.81" evidence="1"/>
<dbReference type="GO" id="GO:0008781">
    <property type="term" value="F:N-acylneuraminate cytidylyltransferase activity"/>
    <property type="evidence" value="ECO:0007669"/>
    <property type="project" value="TreeGrafter"/>
</dbReference>
<dbReference type="CDD" id="cd02513">
    <property type="entry name" value="CMP-NeuAc_Synthase"/>
    <property type="match status" value="1"/>
</dbReference>
<dbReference type="PANTHER" id="PTHR21485">
    <property type="entry name" value="HAD SUPERFAMILY MEMBERS CMAS AND KDSC"/>
    <property type="match status" value="1"/>
</dbReference>
<dbReference type="Proteomes" id="UP001295462">
    <property type="component" value="Unassembled WGS sequence"/>
</dbReference>
<protein>
    <submittedName>
        <fullName evidence="1">Pseudaminic acid cytidylyltransferase</fullName>
        <ecNumber evidence="1">2.7.7.81</ecNumber>
    </submittedName>
</protein>
<dbReference type="NCBIfam" id="TIGR03584">
    <property type="entry name" value="PseF"/>
    <property type="match status" value="1"/>
</dbReference>
<evidence type="ECO:0000313" key="2">
    <source>
        <dbReference type="Proteomes" id="UP001295462"/>
    </source>
</evidence>
<gene>
    <name evidence="1" type="primary">pseF</name>
    <name evidence="1" type="ORF">THF1A12_60132</name>
</gene>